<evidence type="ECO:0000256" key="6">
    <source>
        <dbReference type="ARBA" id="ARBA00023196"/>
    </source>
</evidence>
<evidence type="ECO:0000256" key="8">
    <source>
        <dbReference type="HAMAP-Rule" id="MF_00530"/>
    </source>
</evidence>
<keyword evidence="5 8" id="KW-0472">Membrane</keyword>
<feature type="region of interest" description="Disordered" evidence="10">
    <location>
        <begin position="93"/>
        <end position="112"/>
    </location>
</feature>
<evidence type="ECO:0000256" key="2">
    <source>
        <dbReference type="ARBA" id="ARBA00005712"/>
    </source>
</evidence>
<dbReference type="HAMAP" id="MF_00530">
    <property type="entry name" value="ATP_synth_epsil_bac"/>
    <property type="match status" value="1"/>
</dbReference>
<dbReference type="Pfam" id="PF02823">
    <property type="entry name" value="ATP-synt_DE_N"/>
    <property type="match status" value="1"/>
</dbReference>
<keyword evidence="6 8" id="KW-0139">CF(1)</keyword>
<comment type="caution">
    <text evidence="13">The sequence shown here is derived from an EMBL/GenBank/DDBJ whole genome shotgun (WGS) entry which is preliminary data.</text>
</comment>
<evidence type="ECO:0000256" key="9">
    <source>
        <dbReference type="RuleBase" id="RU003656"/>
    </source>
</evidence>
<sequence length="139" mass="15491">MFKFELITPTRVLAQKDEVYQVNLPSEAGELGIRSRHMNLVVPLKPGVVEVFEKEGAAPDHFVIFGGVAEVTGQDLKILATTAEHADEIDAAKAEEARQKAEKAKKDAKDDVSFADASGTLEREIARLRTIERRKKYRK</sequence>
<dbReference type="Gene3D" id="2.60.15.10">
    <property type="entry name" value="F0F1 ATP synthase delta/epsilon subunit, N-terminal"/>
    <property type="match status" value="1"/>
</dbReference>
<evidence type="ECO:0000313" key="14">
    <source>
        <dbReference type="Proteomes" id="UP000033934"/>
    </source>
</evidence>
<keyword evidence="4 8" id="KW-0406">Ion transport</keyword>
<evidence type="ECO:0000259" key="12">
    <source>
        <dbReference type="Pfam" id="PF02823"/>
    </source>
</evidence>
<name>A0A0G0NU70_9BACT</name>
<proteinExistence type="inferred from homology"/>
<dbReference type="PANTHER" id="PTHR13822">
    <property type="entry name" value="ATP SYNTHASE DELTA/EPSILON CHAIN"/>
    <property type="match status" value="1"/>
</dbReference>
<dbReference type="GO" id="GO:0005886">
    <property type="term" value="C:plasma membrane"/>
    <property type="evidence" value="ECO:0007669"/>
    <property type="project" value="UniProtKB-SubCell"/>
</dbReference>
<comment type="similarity">
    <text evidence="2 8 9">Belongs to the ATPase epsilon chain family.</text>
</comment>
<accession>A0A0G0NU70</accession>
<dbReference type="SUPFAM" id="SSF51344">
    <property type="entry name" value="Epsilon subunit of F1F0-ATP synthase N-terminal domain"/>
    <property type="match status" value="1"/>
</dbReference>
<evidence type="ECO:0000259" key="11">
    <source>
        <dbReference type="Pfam" id="PF00401"/>
    </source>
</evidence>
<organism evidence="13 14">
    <name type="scientific">Berkelbacteria bacterium GW2011_GWA2_38_9</name>
    <dbReference type="NCBI Taxonomy" id="1618334"/>
    <lineage>
        <taxon>Bacteria</taxon>
        <taxon>Candidatus Berkelbacteria</taxon>
    </lineage>
</organism>
<keyword evidence="8" id="KW-0375">Hydrogen ion transport</keyword>
<evidence type="ECO:0000256" key="7">
    <source>
        <dbReference type="ARBA" id="ARBA00023310"/>
    </source>
</evidence>
<dbReference type="Pfam" id="PF00401">
    <property type="entry name" value="ATP-synt_DE"/>
    <property type="match status" value="1"/>
</dbReference>
<reference evidence="13 14" key="1">
    <citation type="journal article" date="2015" name="Nature">
        <title>rRNA introns, odd ribosomes, and small enigmatic genomes across a large radiation of phyla.</title>
        <authorList>
            <person name="Brown C.T."/>
            <person name="Hug L.A."/>
            <person name="Thomas B.C."/>
            <person name="Sharon I."/>
            <person name="Castelle C.J."/>
            <person name="Singh A."/>
            <person name="Wilkins M.J."/>
            <person name="Williams K.H."/>
            <person name="Banfield J.F."/>
        </authorList>
    </citation>
    <scope>NUCLEOTIDE SEQUENCE [LARGE SCALE GENOMIC DNA]</scope>
</reference>
<keyword evidence="3 8" id="KW-0813">Transport</keyword>
<feature type="domain" description="ATP synthase epsilon subunit C-terminal" evidence="11">
    <location>
        <begin position="87"/>
        <end position="132"/>
    </location>
</feature>
<dbReference type="AlphaFoldDB" id="A0A0G0NU70"/>
<keyword evidence="8" id="KW-1003">Cell membrane</keyword>
<evidence type="ECO:0000256" key="1">
    <source>
        <dbReference type="ARBA" id="ARBA00004202"/>
    </source>
</evidence>
<dbReference type="NCBIfam" id="TIGR01216">
    <property type="entry name" value="ATP_synt_epsi"/>
    <property type="match status" value="1"/>
</dbReference>
<dbReference type="CDD" id="cd12152">
    <property type="entry name" value="F1-ATPase_delta"/>
    <property type="match status" value="1"/>
</dbReference>
<evidence type="ECO:0000256" key="5">
    <source>
        <dbReference type="ARBA" id="ARBA00023136"/>
    </source>
</evidence>
<dbReference type="GO" id="GO:0046933">
    <property type="term" value="F:proton-transporting ATP synthase activity, rotational mechanism"/>
    <property type="evidence" value="ECO:0007669"/>
    <property type="project" value="UniProtKB-UniRule"/>
</dbReference>
<feature type="domain" description="ATP synthase F1 complex delta/epsilon subunit N-terminal" evidence="12">
    <location>
        <begin position="2"/>
        <end position="83"/>
    </location>
</feature>
<dbReference type="GO" id="GO:0045259">
    <property type="term" value="C:proton-transporting ATP synthase complex"/>
    <property type="evidence" value="ECO:0007669"/>
    <property type="project" value="UniProtKB-KW"/>
</dbReference>
<dbReference type="InterPro" id="IPR001469">
    <property type="entry name" value="ATP_synth_F1_dsu/esu"/>
</dbReference>
<evidence type="ECO:0000256" key="4">
    <source>
        <dbReference type="ARBA" id="ARBA00023065"/>
    </source>
</evidence>
<comment type="subunit">
    <text evidence="8 9">F-type ATPases have 2 components, CF(1) - the catalytic core - and CF(0) - the membrane proton channel. CF(1) has five subunits: alpha(3), beta(3), gamma(1), delta(1), epsilon(1). CF(0) has three main subunits: a, b and c.</text>
</comment>
<dbReference type="SUPFAM" id="SSF46604">
    <property type="entry name" value="Epsilon subunit of F1F0-ATP synthase C-terminal domain"/>
    <property type="match status" value="1"/>
</dbReference>
<evidence type="ECO:0000313" key="13">
    <source>
        <dbReference type="EMBL" id="KKQ89419.1"/>
    </source>
</evidence>
<evidence type="ECO:0000256" key="10">
    <source>
        <dbReference type="SAM" id="MobiDB-lite"/>
    </source>
</evidence>
<dbReference type="Gene3D" id="1.20.5.440">
    <property type="entry name" value="ATP synthase delta/epsilon subunit, C-terminal domain"/>
    <property type="match status" value="1"/>
</dbReference>
<dbReference type="InterPro" id="IPR020546">
    <property type="entry name" value="ATP_synth_F1_dsu/esu_N"/>
</dbReference>
<dbReference type="InterPro" id="IPR020547">
    <property type="entry name" value="ATP_synth_F1_esu_C"/>
</dbReference>
<protein>
    <recommendedName>
        <fullName evidence="8">ATP synthase epsilon chain</fullName>
    </recommendedName>
    <alternativeName>
        <fullName evidence="8">ATP synthase F1 sector epsilon subunit</fullName>
    </alternativeName>
    <alternativeName>
        <fullName evidence="8">F-ATPase epsilon subunit</fullName>
    </alternativeName>
</protein>
<dbReference type="InterPro" id="IPR036771">
    <property type="entry name" value="ATPsynth_dsu/esu_N"/>
</dbReference>
<dbReference type="PANTHER" id="PTHR13822:SF10">
    <property type="entry name" value="ATP SYNTHASE EPSILON CHAIN, CHLOROPLASTIC"/>
    <property type="match status" value="1"/>
</dbReference>
<dbReference type="GO" id="GO:0005524">
    <property type="term" value="F:ATP binding"/>
    <property type="evidence" value="ECO:0007669"/>
    <property type="project" value="UniProtKB-UniRule"/>
</dbReference>
<comment type="function">
    <text evidence="8">Produces ATP from ADP in the presence of a proton gradient across the membrane.</text>
</comment>
<gene>
    <name evidence="8" type="primary">atpC</name>
    <name evidence="13" type="ORF">UT11_C0026G0011</name>
</gene>
<dbReference type="InterPro" id="IPR036794">
    <property type="entry name" value="ATP_F1_dsu/esu_C_sf"/>
</dbReference>
<comment type="subcellular location">
    <subcellularLocation>
        <location evidence="1 8">Cell membrane</location>
        <topology evidence="1 8">Peripheral membrane protein</topology>
    </subcellularLocation>
</comment>
<keyword evidence="7 8" id="KW-0066">ATP synthesis</keyword>
<dbReference type="Proteomes" id="UP000033934">
    <property type="component" value="Unassembled WGS sequence"/>
</dbReference>
<dbReference type="EMBL" id="LBVO01000026">
    <property type="protein sequence ID" value="KKQ89419.1"/>
    <property type="molecule type" value="Genomic_DNA"/>
</dbReference>
<evidence type="ECO:0000256" key="3">
    <source>
        <dbReference type="ARBA" id="ARBA00022448"/>
    </source>
</evidence>